<evidence type="ECO:0000313" key="4">
    <source>
        <dbReference type="Proteomes" id="UP000619033"/>
    </source>
</evidence>
<feature type="chain" id="PRO_5035270659" description="Translocase" evidence="2">
    <location>
        <begin position="24"/>
        <end position="332"/>
    </location>
</feature>
<keyword evidence="4" id="KW-1185">Reference proteome</keyword>
<dbReference type="AlphaFoldDB" id="A0A8J7SVN1"/>
<keyword evidence="2" id="KW-0732">Signal</keyword>
<evidence type="ECO:0000256" key="2">
    <source>
        <dbReference type="SAM" id="SignalP"/>
    </source>
</evidence>
<feature type="signal peptide" evidence="2">
    <location>
        <begin position="1"/>
        <end position="23"/>
    </location>
</feature>
<dbReference type="EMBL" id="JAESVP010000010">
    <property type="protein sequence ID" value="MBL4929687.1"/>
    <property type="molecule type" value="Genomic_DNA"/>
</dbReference>
<evidence type="ECO:0008006" key="5">
    <source>
        <dbReference type="Google" id="ProtNLM"/>
    </source>
</evidence>
<evidence type="ECO:0000313" key="3">
    <source>
        <dbReference type="EMBL" id="MBL4929687.1"/>
    </source>
</evidence>
<comment type="caution">
    <text evidence="3">The sequence shown here is derived from an EMBL/GenBank/DDBJ whole genome shotgun (WGS) entry which is preliminary data.</text>
</comment>
<dbReference type="Proteomes" id="UP000619033">
    <property type="component" value="Unassembled WGS sequence"/>
</dbReference>
<proteinExistence type="predicted"/>
<organism evidence="3 4">
    <name type="scientific">Fuscibacter oryzae</name>
    <dbReference type="NCBI Taxonomy" id="2803939"/>
    <lineage>
        <taxon>Bacteria</taxon>
        <taxon>Pseudomonadati</taxon>
        <taxon>Pseudomonadota</taxon>
        <taxon>Alphaproteobacteria</taxon>
        <taxon>Rhodobacterales</taxon>
        <taxon>Paracoccaceae</taxon>
        <taxon>Fuscibacter</taxon>
    </lineage>
</organism>
<feature type="region of interest" description="Disordered" evidence="1">
    <location>
        <begin position="36"/>
        <end position="61"/>
    </location>
</feature>
<accession>A0A8J7SVN1</accession>
<protein>
    <recommendedName>
        <fullName evidence="5">Translocase</fullName>
    </recommendedName>
</protein>
<sequence length="332" mass="34496">MVKMLEWKRRIARVVAVLSVALAAGHLVQTKAAQEQARHSLEATPEAIEPVAAGPETTKPRPVTAELLPMPKVPLVVLAPPVMQQPVLPAPAAADPAPKVDLAVQPGVQSCPVALDLVAEPAAMIGVSLVAACHSNQRVVVQQEGLTFTAMTNATGGLFLDMPALTTDALVAVVFADGTRATNRITTPELAGLRRFAIQWQQDDAFLLHGFEGGSGYGTPGDVWAENTRSPSALLPATQGFMTLLGDNAAPTPLLAAVYTYPADSSVHSDIVVEAAIEPATCGRELLGQTLISTGGKVQVQDLAVTMPDCDAAGGYLVLKNLAPTTNIAAAN</sequence>
<dbReference type="RefSeq" id="WP_202662257.1">
    <property type="nucleotide sequence ID" value="NZ_JAESVP010000010.1"/>
</dbReference>
<gene>
    <name evidence="3" type="ORF">JI744_16400</name>
</gene>
<evidence type="ECO:0000256" key="1">
    <source>
        <dbReference type="SAM" id="MobiDB-lite"/>
    </source>
</evidence>
<reference evidence="3" key="1">
    <citation type="submission" date="2021-01" db="EMBL/GenBank/DDBJ databases">
        <title>Genome seq and assembly of Tabrizicola sp. KVB23.</title>
        <authorList>
            <person name="Chhetri G."/>
        </authorList>
    </citation>
    <scope>NUCLEOTIDE SEQUENCE</scope>
    <source>
        <strain evidence="3">KVB23</strain>
    </source>
</reference>
<name>A0A8J7SVN1_9RHOB</name>